<dbReference type="EMBL" id="QXGA01010797">
    <property type="protein sequence ID" value="KAE9055042.1"/>
    <property type="molecule type" value="Genomic_DNA"/>
</dbReference>
<dbReference type="EMBL" id="QXGD01007896">
    <property type="protein sequence ID" value="KAE9160058.1"/>
    <property type="molecule type" value="Genomic_DNA"/>
</dbReference>
<evidence type="ECO:0000313" key="7">
    <source>
        <dbReference type="Proteomes" id="UP000429523"/>
    </source>
</evidence>
<evidence type="ECO:0000313" key="5">
    <source>
        <dbReference type="EMBL" id="KAE9159727.1"/>
    </source>
</evidence>
<gene>
    <name evidence="6" type="ORF">PF002_g32710</name>
    <name evidence="5" type="ORF">PF005_g31929</name>
    <name evidence="3" type="ORF">PF006_g33088</name>
    <name evidence="4" type="ORF">PF007_g31516</name>
    <name evidence="1" type="ORF">PF009_g32140</name>
    <name evidence="2" type="ORF">PF011_g30008</name>
</gene>
<name>A0A6A3PGL6_9STRA</name>
<evidence type="ECO:0000313" key="10">
    <source>
        <dbReference type="Proteomes" id="UP000440732"/>
    </source>
</evidence>
<evidence type="ECO:0000313" key="2">
    <source>
        <dbReference type="EMBL" id="KAE8960702.1"/>
    </source>
</evidence>
<evidence type="ECO:0000313" key="4">
    <source>
        <dbReference type="EMBL" id="KAE9057818.1"/>
    </source>
</evidence>
<dbReference type="EMBL" id="QXGF01007050">
    <property type="protein sequence ID" value="KAE8917538.1"/>
    <property type="molecule type" value="Genomic_DNA"/>
</dbReference>
<dbReference type="Proteomes" id="UP000441208">
    <property type="component" value="Unassembled WGS sequence"/>
</dbReference>
<proteinExistence type="predicted"/>
<evidence type="ECO:0000313" key="6">
    <source>
        <dbReference type="EMBL" id="KAE9160058.1"/>
    </source>
</evidence>
<accession>A0A6A3PGL6</accession>
<keyword evidence="8" id="KW-1185">Reference proteome</keyword>
<dbReference type="EMBL" id="QXFZ01006898">
    <property type="protein sequence ID" value="KAE9057818.1"/>
    <property type="molecule type" value="Genomic_DNA"/>
</dbReference>
<reference evidence="7 8" key="1">
    <citation type="submission" date="2018-08" db="EMBL/GenBank/DDBJ databases">
        <title>Genomic investigation of the strawberry pathogen Phytophthora fragariae indicates pathogenicity is determined by transcriptional variation in three key races.</title>
        <authorList>
            <person name="Adams T.M."/>
            <person name="Armitage A.D."/>
            <person name="Sobczyk M.K."/>
            <person name="Bates H.J."/>
            <person name="Dunwell J.M."/>
            <person name="Nellist C.F."/>
            <person name="Harrison R.J."/>
        </authorList>
    </citation>
    <scope>NUCLEOTIDE SEQUENCE [LARGE SCALE GENOMIC DNA]</scope>
    <source>
        <strain evidence="6 9">BC-1</strain>
        <strain evidence="5 8">NOV-27</strain>
        <strain evidence="3 10">NOV-5</strain>
        <strain evidence="4 11">NOV-71</strain>
        <strain evidence="1 7">NOV-9</strain>
        <strain evidence="2 12">SCRP245</strain>
    </source>
</reference>
<dbReference type="Proteomes" id="UP000433483">
    <property type="component" value="Unassembled WGS sequence"/>
</dbReference>
<evidence type="ECO:0000313" key="3">
    <source>
        <dbReference type="EMBL" id="KAE9055042.1"/>
    </source>
</evidence>
<evidence type="ECO:0000313" key="11">
    <source>
        <dbReference type="Proteomes" id="UP000441208"/>
    </source>
</evidence>
<evidence type="ECO:0000313" key="8">
    <source>
        <dbReference type="Proteomes" id="UP000433483"/>
    </source>
</evidence>
<protein>
    <submittedName>
        <fullName evidence="4">Uncharacterized protein</fullName>
    </submittedName>
</protein>
<comment type="caution">
    <text evidence="4">The sequence shown here is derived from an EMBL/GenBank/DDBJ whole genome shotgun (WGS) entry which is preliminary data.</text>
</comment>
<dbReference type="Proteomes" id="UP000429523">
    <property type="component" value="Unassembled WGS sequence"/>
</dbReference>
<evidence type="ECO:0000313" key="9">
    <source>
        <dbReference type="Proteomes" id="UP000440367"/>
    </source>
</evidence>
<dbReference type="EMBL" id="QXGB01007062">
    <property type="protein sequence ID" value="KAE9159727.1"/>
    <property type="molecule type" value="Genomic_DNA"/>
</dbReference>
<sequence>MLVVTAARASSSALRSGTAIPPSFLGNIATCSLSQALPATCSSVNLACQINF</sequence>
<dbReference type="AlphaFoldDB" id="A0A6A3PGL6"/>
<organism evidence="4 11">
    <name type="scientific">Phytophthora fragariae</name>
    <dbReference type="NCBI Taxonomy" id="53985"/>
    <lineage>
        <taxon>Eukaryota</taxon>
        <taxon>Sar</taxon>
        <taxon>Stramenopiles</taxon>
        <taxon>Oomycota</taxon>
        <taxon>Peronosporomycetes</taxon>
        <taxon>Peronosporales</taxon>
        <taxon>Peronosporaceae</taxon>
        <taxon>Phytophthora</taxon>
    </lineage>
</organism>
<evidence type="ECO:0000313" key="12">
    <source>
        <dbReference type="Proteomes" id="UP000460718"/>
    </source>
</evidence>
<dbReference type="EMBL" id="QXFW01005888">
    <property type="protein sequence ID" value="KAE8960702.1"/>
    <property type="molecule type" value="Genomic_DNA"/>
</dbReference>
<dbReference type="Proteomes" id="UP000460718">
    <property type="component" value="Unassembled WGS sequence"/>
</dbReference>
<dbReference type="Proteomes" id="UP000440367">
    <property type="component" value="Unassembled WGS sequence"/>
</dbReference>
<dbReference type="Proteomes" id="UP000440732">
    <property type="component" value="Unassembled WGS sequence"/>
</dbReference>
<evidence type="ECO:0000313" key="1">
    <source>
        <dbReference type="EMBL" id="KAE8917538.1"/>
    </source>
</evidence>